<dbReference type="Proteomes" id="UP000007799">
    <property type="component" value="Unassembled WGS sequence"/>
</dbReference>
<feature type="transmembrane region" description="Helical" evidence="6">
    <location>
        <begin position="394"/>
        <end position="414"/>
    </location>
</feature>
<dbReference type="GO" id="GO:0016020">
    <property type="term" value="C:membrane"/>
    <property type="evidence" value="ECO:0007669"/>
    <property type="project" value="UniProtKB-SubCell"/>
</dbReference>
<dbReference type="eggNOG" id="KOG2592">
    <property type="taxonomic scope" value="Eukaryota"/>
</dbReference>
<evidence type="ECO:0000256" key="3">
    <source>
        <dbReference type="ARBA" id="ARBA00022692"/>
    </source>
</evidence>
<evidence type="ECO:0000256" key="5">
    <source>
        <dbReference type="ARBA" id="ARBA00023136"/>
    </source>
</evidence>
<feature type="transmembrane region" description="Helical" evidence="6">
    <location>
        <begin position="254"/>
        <end position="273"/>
    </location>
</feature>
<dbReference type="Pfam" id="PF03348">
    <property type="entry name" value="Serinc"/>
    <property type="match status" value="1"/>
</dbReference>
<evidence type="ECO:0000256" key="4">
    <source>
        <dbReference type="ARBA" id="ARBA00022989"/>
    </source>
</evidence>
<dbReference type="GeneID" id="16078462"/>
<keyword evidence="4 6" id="KW-1133">Transmembrane helix</keyword>
<organism evidence="8">
    <name type="scientific">Salpingoeca rosetta (strain ATCC 50818 / BSB-021)</name>
    <dbReference type="NCBI Taxonomy" id="946362"/>
    <lineage>
        <taxon>Eukaryota</taxon>
        <taxon>Choanoflagellata</taxon>
        <taxon>Craspedida</taxon>
        <taxon>Salpingoecidae</taxon>
        <taxon>Salpingoeca</taxon>
    </lineage>
</organism>
<keyword evidence="3 6" id="KW-0812">Transmembrane</keyword>
<keyword evidence="8" id="KW-1185">Reference proteome</keyword>
<dbReference type="PANTHER" id="PTHR10383">
    <property type="entry name" value="SERINE INCORPORATOR"/>
    <property type="match status" value="1"/>
</dbReference>
<dbReference type="RefSeq" id="XP_004997867.1">
    <property type="nucleotide sequence ID" value="XM_004997810.1"/>
</dbReference>
<sequence>MVLCCALECAACAACSCCCAGIRMLSSAGVRLVYAVLFLLSISVAWFMQSDVMRTALEKAANSTDAVFDFNCGGPGQASCLGAMATLRVILGVVFFHSLLLLCTIGSQSRNDVQGSIHSSWWPVKFLVLVALVVACFFIPDGSIAPFYYACYAGAIVFVIGHTIVLLGGSYTWAETWRQRADNSRAYTCGLLFFTVAFLVAIIILTVFMFLRFTEASGCDLQKFVIAFNLILFVLALVASVLPKVQEYNESSGVLQVALLGFFQTYLVWSALSSRPIGDGDCNNFSNPALAQNVPIYTGMALLFMIIVWHVTNAGRRNRQKESAYSGEDRTKWNQVYVEEQDEEAAKTASPEYSYPIFHLTFILAATYAAMVITNWNNFKQTNDVYMLDQTNMAFWAQLLLSWCAWGLLVWSLVAPCCCPNREFGGSSTL</sequence>
<proteinExistence type="inferred from homology"/>
<accession>F2TZ87</accession>
<dbReference type="OrthoDB" id="5963193at2759"/>
<protein>
    <recommendedName>
        <fullName evidence="9">Serine incorporator</fullName>
    </recommendedName>
</protein>
<name>F2TZ87_SALR5</name>
<reference evidence="7" key="1">
    <citation type="submission" date="2009-08" db="EMBL/GenBank/DDBJ databases">
        <title>Annotation of Salpingoeca rosetta.</title>
        <authorList>
            <consortium name="The Broad Institute Genome Sequencing Platform"/>
            <person name="Russ C."/>
            <person name="Cuomo C."/>
            <person name="Burger G."/>
            <person name="Gray M.W."/>
            <person name="Holland P.W.H."/>
            <person name="King N."/>
            <person name="Lang F.B.F."/>
            <person name="Roger A.J."/>
            <person name="Ruiz-Trillo I."/>
            <person name="Young S.K."/>
            <person name="Zeng Q."/>
            <person name="Gargeya S."/>
            <person name="Alvarado L."/>
            <person name="Berlin A."/>
            <person name="Chapman S.B."/>
            <person name="Chen Z."/>
            <person name="Freedman E."/>
            <person name="Gellesch M."/>
            <person name="Goldberg J."/>
            <person name="Griggs A."/>
            <person name="Gujja S."/>
            <person name="Heilman E."/>
            <person name="Heiman D."/>
            <person name="Howarth C."/>
            <person name="Mehta T."/>
            <person name="Neiman D."/>
            <person name="Pearson M."/>
            <person name="Roberts A."/>
            <person name="Saif S."/>
            <person name="Shea T."/>
            <person name="Shenoy N."/>
            <person name="Sisk P."/>
            <person name="Stolte C."/>
            <person name="Sykes S."/>
            <person name="White J."/>
            <person name="Yandava C."/>
            <person name="Haas B."/>
            <person name="Nusbaum C."/>
            <person name="Birren B."/>
        </authorList>
    </citation>
    <scope>NUCLEOTIDE SEQUENCE [LARGE SCALE GENOMIC DNA]</scope>
    <source>
        <strain evidence="7">ATCC 50818</strain>
    </source>
</reference>
<feature type="transmembrane region" description="Helical" evidence="6">
    <location>
        <begin position="191"/>
        <end position="211"/>
    </location>
</feature>
<feature type="transmembrane region" description="Helical" evidence="6">
    <location>
        <begin position="353"/>
        <end position="373"/>
    </location>
</feature>
<dbReference type="AlphaFoldDB" id="F2TZ87"/>
<evidence type="ECO:0000256" key="6">
    <source>
        <dbReference type="SAM" id="Phobius"/>
    </source>
</evidence>
<evidence type="ECO:0000256" key="2">
    <source>
        <dbReference type="ARBA" id="ARBA00006665"/>
    </source>
</evidence>
<comment type="subcellular location">
    <subcellularLocation>
        <location evidence="1">Membrane</location>
        <topology evidence="1">Multi-pass membrane protein</topology>
    </subcellularLocation>
</comment>
<comment type="similarity">
    <text evidence="2">Belongs to the TDE1 family.</text>
</comment>
<dbReference type="KEGG" id="sre:PTSG_01886"/>
<evidence type="ECO:0000313" key="8">
    <source>
        <dbReference type="Proteomes" id="UP000007799"/>
    </source>
</evidence>
<dbReference type="PANTHER" id="PTHR10383:SF9">
    <property type="entry name" value="SERINE INCORPORATOR, ISOFORM F"/>
    <property type="match status" value="1"/>
</dbReference>
<feature type="transmembrane region" description="Helical" evidence="6">
    <location>
        <begin position="147"/>
        <end position="171"/>
    </location>
</feature>
<feature type="transmembrane region" description="Helical" evidence="6">
    <location>
        <begin position="223"/>
        <end position="242"/>
    </location>
</feature>
<feature type="transmembrane region" description="Helical" evidence="6">
    <location>
        <begin position="120"/>
        <end position="140"/>
    </location>
</feature>
<feature type="transmembrane region" description="Helical" evidence="6">
    <location>
        <begin position="29"/>
        <end position="48"/>
    </location>
</feature>
<feature type="transmembrane region" description="Helical" evidence="6">
    <location>
        <begin position="294"/>
        <end position="312"/>
    </location>
</feature>
<dbReference type="EMBL" id="GL832957">
    <property type="protein sequence ID" value="EGD78911.1"/>
    <property type="molecule type" value="Genomic_DNA"/>
</dbReference>
<dbReference type="InParanoid" id="F2TZ87"/>
<evidence type="ECO:0000313" key="7">
    <source>
        <dbReference type="EMBL" id="EGD78911.1"/>
    </source>
</evidence>
<dbReference type="OMA" id="ECCESEK"/>
<evidence type="ECO:0008006" key="9">
    <source>
        <dbReference type="Google" id="ProtNLM"/>
    </source>
</evidence>
<keyword evidence="5 6" id="KW-0472">Membrane</keyword>
<gene>
    <name evidence="7" type="ORF">PTSG_01886</name>
</gene>
<evidence type="ECO:0000256" key="1">
    <source>
        <dbReference type="ARBA" id="ARBA00004141"/>
    </source>
</evidence>
<feature type="transmembrane region" description="Helical" evidence="6">
    <location>
        <begin position="89"/>
        <end position="108"/>
    </location>
</feature>
<dbReference type="InterPro" id="IPR005016">
    <property type="entry name" value="TDE1/TMS"/>
</dbReference>